<name>A0A016SQ06_9BILA</name>
<dbReference type="EMBL" id="JARK01001530">
    <property type="protein sequence ID" value="EYB92404.1"/>
    <property type="molecule type" value="Genomic_DNA"/>
</dbReference>
<organism evidence="1 2">
    <name type="scientific">Ancylostoma ceylanicum</name>
    <dbReference type="NCBI Taxonomy" id="53326"/>
    <lineage>
        <taxon>Eukaryota</taxon>
        <taxon>Metazoa</taxon>
        <taxon>Ecdysozoa</taxon>
        <taxon>Nematoda</taxon>
        <taxon>Chromadorea</taxon>
        <taxon>Rhabditida</taxon>
        <taxon>Rhabditina</taxon>
        <taxon>Rhabditomorpha</taxon>
        <taxon>Strongyloidea</taxon>
        <taxon>Ancylostomatidae</taxon>
        <taxon>Ancylostomatinae</taxon>
        <taxon>Ancylostoma</taxon>
    </lineage>
</organism>
<accession>A0A016SQ06</accession>
<reference evidence="2" key="1">
    <citation type="journal article" date="2015" name="Nat. Genet.">
        <title>The genome and transcriptome of the zoonotic hookworm Ancylostoma ceylanicum identify infection-specific gene families.</title>
        <authorList>
            <person name="Schwarz E.M."/>
            <person name="Hu Y."/>
            <person name="Antoshechkin I."/>
            <person name="Miller M.M."/>
            <person name="Sternberg P.W."/>
            <person name="Aroian R.V."/>
        </authorList>
    </citation>
    <scope>NUCLEOTIDE SEQUENCE</scope>
    <source>
        <strain evidence="2">HY135</strain>
    </source>
</reference>
<evidence type="ECO:0000313" key="1">
    <source>
        <dbReference type="EMBL" id="EYB92404.1"/>
    </source>
</evidence>
<dbReference type="Proteomes" id="UP000024635">
    <property type="component" value="Unassembled WGS sequence"/>
</dbReference>
<sequence length="96" mass="11228">MCSAMNLEPSRNKCFYRYEITSVRQHLVKFGCEELESGAHAQRYGCLYRQLCLKDFLTCEHSRKSRQNNLQVQSDVSWPRHAVSLETTCQHMGRSL</sequence>
<evidence type="ECO:0000313" key="2">
    <source>
        <dbReference type="Proteomes" id="UP000024635"/>
    </source>
</evidence>
<keyword evidence="2" id="KW-1185">Reference proteome</keyword>
<protein>
    <submittedName>
        <fullName evidence="1">Uncharacterized protein</fullName>
    </submittedName>
</protein>
<comment type="caution">
    <text evidence="1">The sequence shown here is derived from an EMBL/GenBank/DDBJ whole genome shotgun (WGS) entry which is preliminary data.</text>
</comment>
<proteinExistence type="predicted"/>
<dbReference type="AlphaFoldDB" id="A0A016SQ06"/>
<gene>
    <name evidence="1" type="primary">Acey_s0194.g1428</name>
    <name evidence="1" type="ORF">Y032_0194g1428</name>
</gene>